<dbReference type="CDD" id="cd20071">
    <property type="entry name" value="SET_SMYD"/>
    <property type="match status" value="1"/>
</dbReference>
<evidence type="ECO:0000256" key="2">
    <source>
        <dbReference type="ARBA" id="ARBA00022771"/>
    </source>
</evidence>
<dbReference type="Gene3D" id="1.25.40.10">
    <property type="entry name" value="Tetratricopeptide repeat domain"/>
    <property type="match status" value="1"/>
</dbReference>
<dbReference type="AlphaFoldDB" id="A0A9P5AET8"/>
<dbReference type="EMBL" id="PVQB02000429">
    <property type="protein sequence ID" value="KAF4337306.1"/>
    <property type="molecule type" value="Genomic_DNA"/>
</dbReference>
<dbReference type="InterPro" id="IPR053185">
    <property type="entry name" value="SET_domain_protein"/>
</dbReference>
<gene>
    <name evidence="7" type="ORF">FBEOM_8819</name>
</gene>
<keyword evidence="2 4" id="KW-0863">Zinc-finger</keyword>
<dbReference type="SUPFAM" id="SSF82199">
    <property type="entry name" value="SET domain"/>
    <property type="match status" value="1"/>
</dbReference>
<dbReference type="Pfam" id="PF01753">
    <property type="entry name" value="zf-MYND"/>
    <property type="match status" value="1"/>
</dbReference>
<dbReference type="PANTHER" id="PTHR47332:SF4">
    <property type="entry name" value="SET DOMAIN-CONTAINING PROTEIN 5"/>
    <property type="match status" value="1"/>
</dbReference>
<dbReference type="SMART" id="SM00317">
    <property type="entry name" value="SET"/>
    <property type="match status" value="1"/>
</dbReference>
<dbReference type="Gene3D" id="6.10.140.2220">
    <property type="match status" value="1"/>
</dbReference>
<accession>A0A9P5AET8</accession>
<dbReference type="InterPro" id="IPR011990">
    <property type="entry name" value="TPR-like_helical_dom_sf"/>
</dbReference>
<evidence type="ECO:0000256" key="4">
    <source>
        <dbReference type="PROSITE-ProRule" id="PRU00134"/>
    </source>
</evidence>
<keyword evidence="3" id="KW-0862">Zinc</keyword>
<dbReference type="InterPro" id="IPR046341">
    <property type="entry name" value="SET_dom_sf"/>
</dbReference>
<dbReference type="PROSITE" id="PS50280">
    <property type="entry name" value="SET"/>
    <property type="match status" value="1"/>
</dbReference>
<evidence type="ECO:0000313" key="8">
    <source>
        <dbReference type="Proteomes" id="UP000730481"/>
    </source>
</evidence>
<sequence length="539" mass="61406">MASLYELRDIPGKGKGLVATSNIPRGTRILAESPFFKLPRFGLTGGSYQQSIIAKVETMSKKKRKEFYALYNAWPEIGKELGIIKTNALPMGDEGGMFPVASRINHSCAQNAQNTWNSDINKLTIHAIKDIDQGEEITIMYLGEHADYATRQHALKEDHRFECTCERCSLPEADRRISDARLKEIQTLDRSLSNGFSIISSPLKSLHNARRILQLLNTEGIADSSVSLTLYNAFHIAVVHKDLARAKVFAQRSAAARQVNEGKDSVEVKNLERLAKDPALDSSYGEDNKWKTAIDDIPTDLDPVKFENWLWRYESPGDIQLANLRTDENHFPSFEDLPKDALLSHGWYRAKENGYWEPCKHWIFIGEVVNRDSLIHLRLVVQDRAGNELPIAFYTQHHGAELNPSELQVGNTVAIFYAMKHLFMDMTEGIRHEDPEYLKIFPISLDGIMRLSDKIQIHATLMDGMRTCHGCNKKSNKLMKCARCGFFWYCNGGCQVRGWNENGHKGDCKLLRDNDFKGLFTIKWEDFNKHISFPLRVEE</sequence>
<reference evidence="7" key="1">
    <citation type="journal article" date="2017" name="Mycologia">
        <title>Fusarium algeriense, sp. nov., a novel toxigenic crown rot pathogen of durum wheat from Algeria is nested in the Fusarium burgessii species complex.</title>
        <authorList>
            <person name="Laraba I."/>
            <person name="Keddad A."/>
            <person name="Boureghda H."/>
            <person name="Abdallah N."/>
            <person name="Vaughan M.M."/>
            <person name="Proctor R.H."/>
            <person name="Busman M."/>
            <person name="O'Donnell K."/>
        </authorList>
    </citation>
    <scope>NUCLEOTIDE SEQUENCE</scope>
    <source>
        <strain evidence="7">NRRL 25174</strain>
    </source>
</reference>
<dbReference type="PROSITE" id="PS50865">
    <property type="entry name" value="ZF_MYND_2"/>
    <property type="match status" value="1"/>
</dbReference>
<feature type="domain" description="MYND-type" evidence="6">
    <location>
        <begin position="468"/>
        <end position="508"/>
    </location>
</feature>
<dbReference type="Gene3D" id="2.170.270.10">
    <property type="entry name" value="SET domain"/>
    <property type="match status" value="1"/>
</dbReference>
<evidence type="ECO:0000259" key="5">
    <source>
        <dbReference type="PROSITE" id="PS50280"/>
    </source>
</evidence>
<dbReference type="PROSITE" id="PS01360">
    <property type="entry name" value="ZF_MYND_1"/>
    <property type="match status" value="1"/>
</dbReference>
<keyword evidence="1" id="KW-0479">Metal-binding</keyword>
<reference evidence="7" key="2">
    <citation type="submission" date="2020-02" db="EMBL/GenBank/DDBJ databases">
        <title>Identification and distribution of gene clusters putatively required for synthesis of sphingolipid metabolism inhibitors in phylogenetically diverse species of the filamentous fungus Fusarium.</title>
        <authorList>
            <person name="Kim H.-S."/>
            <person name="Busman M."/>
            <person name="Brown D.W."/>
            <person name="Divon H."/>
            <person name="Uhlig S."/>
            <person name="Proctor R.H."/>
        </authorList>
    </citation>
    <scope>NUCLEOTIDE SEQUENCE</scope>
    <source>
        <strain evidence="7">NRRL 25174</strain>
    </source>
</reference>
<evidence type="ECO:0000259" key="6">
    <source>
        <dbReference type="PROSITE" id="PS50865"/>
    </source>
</evidence>
<evidence type="ECO:0000256" key="3">
    <source>
        <dbReference type="ARBA" id="ARBA00022833"/>
    </source>
</evidence>
<dbReference type="SUPFAM" id="SSF144232">
    <property type="entry name" value="HIT/MYND zinc finger-like"/>
    <property type="match status" value="1"/>
</dbReference>
<organism evidence="7 8">
    <name type="scientific">Fusarium beomiforme</name>
    <dbReference type="NCBI Taxonomy" id="44412"/>
    <lineage>
        <taxon>Eukaryota</taxon>
        <taxon>Fungi</taxon>
        <taxon>Dikarya</taxon>
        <taxon>Ascomycota</taxon>
        <taxon>Pezizomycotina</taxon>
        <taxon>Sordariomycetes</taxon>
        <taxon>Hypocreomycetidae</taxon>
        <taxon>Hypocreales</taxon>
        <taxon>Nectriaceae</taxon>
        <taxon>Fusarium</taxon>
        <taxon>Fusarium burgessii species complex</taxon>
    </lineage>
</organism>
<evidence type="ECO:0000313" key="7">
    <source>
        <dbReference type="EMBL" id="KAF4337306.1"/>
    </source>
</evidence>
<dbReference type="OrthoDB" id="265717at2759"/>
<dbReference type="GO" id="GO:0008270">
    <property type="term" value="F:zinc ion binding"/>
    <property type="evidence" value="ECO:0007669"/>
    <property type="project" value="UniProtKB-KW"/>
</dbReference>
<comment type="caution">
    <text evidence="7">The sequence shown here is derived from an EMBL/GenBank/DDBJ whole genome shotgun (WGS) entry which is preliminary data.</text>
</comment>
<protein>
    <submittedName>
        <fullName evidence="7">SET domain protein</fullName>
    </submittedName>
</protein>
<dbReference type="InterPro" id="IPR001214">
    <property type="entry name" value="SET_dom"/>
</dbReference>
<dbReference type="Pfam" id="PF00856">
    <property type="entry name" value="SET"/>
    <property type="match status" value="1"/>
</dbReference>
<proteinExistence type="predicted"/>
<keyword evidence="8" id="KW-1185">Reference proteome</keyword>
<name>A0A9P5AET8_9HYPO</name>
<dbReference type="PANTHER" id="PTHR47332">
    <property type="entry name" value="SET DOMAIN-CONTAINING PROTEIN 5"/>
    <property type="match status" value="1"/>
</dbReference>
<feature type="domain" description="SET" evidence="5">
    <location>
        <begin position="2"/>
        <end position="142"/>
    </location>
</feature>
<dbReference type="InterPro" id="IPR002893">
    <property type="entry name" value="Znf_MYND"/>
</dbReference>
<dbReference type="Proteomes" id="UP000730481">
    <property type="component" value="Unassembled WGS sequence"/>
</dbReference>
<evidence type="ECO:0000256" key="1">
    <source>
        <dbReference type="ARBA" id="ARBA00022723"/>
    </source>
</evidence>